<feature type="signal peptide" evidence="1">
    <location>
        <begin position="1"/>
        <end position="20"/>
    </location>
</feature>
<dbReference type="InterPro" id="IPR036514">
    <property type="entry name" value="SGNH_hydro_sf"/>
</dbReference>
<accession>A0AAJ0CRG7</accession>
<dbReference type="GO" id="GO:0016788">
    <property type="term" value="F:hydrolase activity, acting on ester bonds"/>
    <property type="evidence" value="ECO:0007669"/>
    <property type="project" value="InterPro"/>
</dbReference>
<evidence type="ECO:0000313" key="3">
    <source>
        <dbReference type="Proteomes" id="UP001251528"/>
    </source>
</evidence>
<dbReference type="PANTHER" id="PTHR37981:SF1">
    <property type="entry name" value="SGNH HYDROLASE-TYPE ESTERASE DOMAIN-CONTAINING PROTEIN"/>
    <property type="match status" value="1"/>
</dbReference>
<evidence type="ECO:0008006" key="4">
    <source>
        <dbReference type="Google" id="ProtNLM"/>
    </source>
</evidence>
<dbReference type="EMBL" id="JASWJB010000064">
    <property type="protein sequence ID" value="KAK2603441.1"/>
    <property type="molecule type" value="Genomic_DNA"/>
</dbReference>
<dbReference type="GO" id="GO:0006629">
    <property type="term" value="P:lipid metabolic process"/>
    <property type="evidence" value="ECO:0007669"/>
    <property type="project" value="TreeGrafter"/>
</dbReference>
<dbReference type="Proteomes" id="UP001251528">
    <property type="component" value="Unassembled WGS sequence"/>
</dbReference>
<protein>
    <recommendedName>
        <fullName evidence="4">SGNH hydrolase-type esterase domain-containing protein</fullName>
    </recommendedName>
</protein>
<keyword evidence="3" id="KW-1185">Reference proteome</keyword>
<comment type="caution">
    <text evidence="2">The sequence shown here is derived from an EMBL/GenBank/DDBJ whole genome shotgun (WGS) entry which is preliminary data.</text>
</comment>
<dbReference type="Gene3D" id="3.40.50.1110">
    <property type="entry name" value="SGNH hydrolase"/>
    <property type="match status" value="1"/>
</dbReference>
<proteinExistence type="predicted"/>
<dbReference type="InterPro" id="IPR037460">
    <property type="entry name" value="SEST-like"/>
</dbReference>
<gene>
    <name evidence="2" type="ORF">QQS21_004392</name>
</gene>
<dbReference type="SUPFAM" id="SSF52266">
    <property type="entry name" value="SGNH hydrolase"/>
    <property type="match status" value="1"/>
</dbReference>
<feature type="chain" id="PRO_5042594472" description="SGNH hydrolase-type esterase domain-containing protein" evidence="1">
    <location>
        <begin position="21"/>
        <end position="274"/>
    </location>
</feature>
<evidence type="ECO:0000313" key="2">
    <source>
        <dbReference type="EMBL" id="KAK2603441.1"/>
    </source>
</evidence>
<sequence length="274" mass="30423">MKPLNLSIVAAILVAPAAMADDLKAASDAVYAKLHSPSFVPYKKPKQRITEWIALGDSYTAGTGANGKGDDFAGEANRGKKSYPMKMSMDHDSWEFINGDKHLPQFSFHAYTSDTTKELKEEQLKQGIFKDDFGTARGQLFGKPQIATLTIGGNDALLAKILNACVYQYWTAGDCDNTLDELDKMISSNRLKYEVTLAIEHVVASGRLAGGATPAESFQVYIPEYVTFFSDDMGSKCDDYSWGTLWVHPKLTVRLRERLNEFTRRVNKIIKDTA</sequence>
<keyword evidence="1" id="KW-0732">Signal</keyword>
<reference evidence="2" key="1">
    <citation type="submission" date="2023-06" db="EMBL/GenBank/DDBJ databases">
        <title>Conoideocrella luteorostrata (Hypocreales: Clavicipitaceae), a potential biocontrol fungus for elongate hemlock scale in United States Christmas tree production areas.</title>
        <authorList>
            <person name="Barrett H."/>
            <person name="Lovett B."/>
            <person name="Macias A.M."/>
            <person name="Stajich J.E."/>
            <person name="Kasson M.T."/>
        </authorList>
    </citation>
    <scope>NUCLEOTIDE SEQUENCE</scope>
    <source>
        <strain evidence="2">ARSEF 14590</strain>
    </source>
</reference>
<dbReference type="AlphaFoldDB" id="A0AAJ0CRG7"/>
<evidence type="ECO:0000256" key="1">
    <source>
        <dbReference type="SAM" id="SignalP"/>
    </source>
</evidence>
<dbReference type="PANTHER" id="PTHR37981">
    <property type="entry name" value="LIPASE 2"/>
    <property type="match status" value="1"/>
</dbReference>
<name>A0AAJ0CRG7_9HYPO</name>
<organism evidence="2 3">
    <name type="scientific">Conoideocrella luteorostrata</name>
    <dbReference type="NCBI Taxonomy" id="1105319"/>
    <lineage>
        <taxon>Eukaryota</taxon>
        <taxon>Fungi</taxon>
        <taxon>Dikarya</taxon>
        <taxon>Ascomycota</taxon>
        <taxon>Pezizomycotina</taxon>
        <taxon>Sordariomycetes</taxon>
        <taxon>Hypocreomycetidae</taxon>
        <taxon>Hypocreales</taxon>
        <taxon>Clavicipitaceae</taxon>
        <taxon>Conoideocrella</taxon>
    </lineage>
</organism>